<accession>E3N4D3</accession>
<dbReference type="InParanoid" id="E3N4D3"/>
<gene>
    <name evidence="1" type="ORF">CRE_22993</name>
</gene>
<dbReference type="EMBL" id="DS268525">
    <property type="protein sequence ID" value="EFO85465.1"/>
    <property type="molecule type" value="Genomic_DNA"/>
</dbReference>
<dbReference type="AlphaFoldDB" id="E3N4D3"/>
<organism evidence="2">
    <name type="scientific">Caenorhabditis remanei</name>
    <name type="common">Caenorhabditis vulgaris</name>
    <dbReference type="NCBI Taxonomy" id="31234"/>
    <lineage>
        <taxon>Eukaryota</taxon>
        <taxon>Metazoa</taxon>
        <taxon>Ecdysozoa</taxon>
        <taxon>Nematoda</taxon>
        <taxon>Chromadorea</taxon>
        <taxon>Rhabditida</taxon>
        <taxon>Rhabditina</taxon>
        <taxon>Rhabditomorpha</taxon>
        <taxon>Rhabditoidea</taxon>
        <taxon>Rhabditidae</taxon>
        <taxon>Peloderinae</taxon>
        <taxon>Caenorhabditis</taxon>
    </lineage>
</organism>
<reference evidence="1" key="1">
    <citation type="submission" date="2007-07" db="EMBL/GenBank/DDBJ databases">
        <title>PCAP assembly of the Caenorhabditis remanei genome.</title>
        <authorList>
            <consortium name="The Caenorhabditis remanei Sequencing Consortium"/>
            <person name="Wilson R.K."/>
        </authorList>
    </citation>
    <scope>NUCLEOTIDE SEQUENCE [LARGE SCALE GENOMIC DNA]</scope>
    <source>
        <strain evidence="1">PB4641</strain>
    </source>
</reference>
<evidence type="ECO:0000313" key="1">
    <source>
        <dbReference type="EMBL" id="EFO85465.1"/>
    </source>
</evidence>
<proteinExistence type="predicted"/>
<sequence length="44" mass="4933">MANMKPDRNGVKWDVFVREAKGGVISAEDFFMPLISIGLFQIFG</sequence>
<keyword evidence="2" id="KW-1185">Reference proteome</keyword>
<dbReference type="HOGENOM" id="CLU_3225112_0_0_1"/>
<dbReference type="Proteomes" id="UP000008281">
    <property type="component" value="Unassembled WGS sequence"/>
</dbReference>
<name>E3N4D3_CAERE</name>
<protein>
    <submittedName>
        <fullName evidence="1">Uncharacterized protein</fullName>
    </submittedName>
</protein>
<evidence type="ECO:0000313" key="2">
    <source>
        <dbReference type="Proteomes" id="UP000008281"/>
    </source>
</evidence>